<proteinExistence type="predicted"/>
<comment type="caution">
    <text evidence="2">The sequence shown here is derived from an EMBL/GenBank/DDBJ whole genome shotgun (WGS) entry which is preliminary data.</text>
</comment>
<name>A0AAD7NPL1_9AGAR</name>
<evidence type="ECO:0000313" key="2">
    <source>
        <dbReference type="EMBL" id="KAJ7769105.1"/>
    </source>
</evidence>
<dbReference type="Gene3D" id="3.40.50.300">
    <property type="entry name" value="P-loop containing nucleotide triphosphate hydrolases"/>
    <property type="match status" value="1"/>
</dbReference>
<dbReference type="InterPro" id="IPR014001">
    <property type="entry name" value="Helicase_ATP-bd"/>
</dbReference>
<protein>
    <recommendedName>
        <fullName evidence="1">Helicase ATP-binding domain-containing protein</fullName>
    </recommendedName>
</protein>
<gene>
    <name evidence="2" type="ORF">DFH07DRAFT_1006816</name>
</gene>
<dbReference type="AlphaFoldDB" id="A0AAD7NPL1"/>
<accession>A0AAD7NPL1</accession>
<evidence type="ECO:0000259" key="1">
    <source>
        <dbReference type="PROSITE" id="PS51192"/>
    </source>
</evidence>
<reference evidence="2" key="1">
    <citation type="submission" date="2023-03" db="EMBL/GenBank/DDBJ databases">
        <title>Massive genome expansion in bonnet fungi (Mycena s.s.) driven by repeated elements and novel gene families across ecological guilds.</title>
        <authorList>
            <consortium name="Lawrence Berkeley National Laboratory"/>
            <person name="Harder C.B."/>
            <person name="Miyauchi S."/>
            <person name="Viragh M."/>
            <person name="Kuo A."/>
            <person name="Thoen E."/>
            <person name="Andreopoulos B."/>
            <person name="Lu D."/>
            <person name="Skrede I."/>
            <person name="Drula E."/>
            <person name="Henrissat B."/>
            <person name="Morin E."/>
            <person name="Kohler A."/>
            <person name="Barry K."/>
            <person name="LaButti K."/>
            <person name="Morin E."/>
            <person name="Salamov A."/>
            <person name="Lipzen A."/>
            <person name="Mereny Z."/>
            <person name="Hegedus B."/>
            <person name="Baldrian P."/>
            <person name="Stursova M."/>
            <person name="Weitz H."/>
            <person name="Taylor A."/>
            <person name="Grigoriev I.V."/>
            <person name="Nagy L.G."/>
            <person name="Martin F."/>
            <person name="Kauserud H."/>
        </authorList>
    </citation>
    <scope>NUCLEOTIDE SEQUENCE</scope>
    <source>
        <strain evidence="2">CBHHK188m</strain>
    </source>
</reference>
<sequence length="102" mass="11686">VNVQFHACIGGTSIGEPCKFEHGQHIVSGTPRRVFDVIRRRSLRTPNSRASQDQIYDVYHYLLPATQVVLLSATLPYDVLEMTTEFMTKPIRILVKRDKLML</sequence>
<evidence type="ECO:0000313" key="3">
    <source>
        <dbReference type="Proteomes" id="UP001215280"/>
    </source>
</evidence>
<feature type="domain" description="Helicase ATP-binding" evidence="1">
    <location>
        <begin position="1"/>
        <end position="93"/>
    </location>
</feature>
<organism evidence="2 3">
    <name type="scientific">Mycena maculata</name>
    <dbReference type="NCBI Taxonomy" id="230809"/>
    <lineage>
        <taxon>Eukaryota</taxon>
        <taxon>Fungi</taxon>
        <taxon>Dikarya</taxon>
        <taxon>Basidiomycota</taxon>
        <taxon>Agaricomycotina</taxon>
        <taxon>Agaricomycetes</taxon>
        <taxon>Agaricomycetidae</taxon>
        <taxon>Agaricales</taxon>
        <taxon>Marasmiineae</taxon>
        <taxon>Mycenaceae</taxon>
        <taxon>Mycena</taxon>
    </lineage>
</organism>
<feature type="non-terminal residue" evidence="2">
    <location>
        <position position="1"/>
    </location>
</feature>
<dbReference type="PROSITE" id="PS51192">
    <property type="entry name" value="HELICASE_ATP_BIND_1"/>
    <property type="match status" value="1"/>
</dbReference>
<dbReference type="InterPro" id="IPR027417">
    <property type="entry name" value="P-loop_NTPase"/>
</dbReference>
<dbReference type="SUPFAM" id="SSF52540">
    <property type="entry name" value="P-loop containing nucleoside triphosphate hydrolases"/>
    <property type="match status" value="1"/>
</dbReference>
<dbReference type="EMBL" id="JARJLG010000026">
    <property type="protein sequence ID" value="KAJ7769105.1"/>
    <property type="molecule type" value="Genomic_DNA"/>
</dbReference>
<keyword evidence="3" id="KW-1185">Reference proteome</keyword>
<dbReference type="Proteomes" id="UP001215280">
    <property type="component" value="Unassembled WGS sequence"/>
</dbReference>